<dbReference type="InterPro" id="IPR029058">
    <property type="entry name" value="AB_hydrolase_fold"/>
</dbReference>
<evidence type="ECO:0000313" key="3">
    <source>
        <dbReference type="Proteomes" id="UP000287972"/>
    </source>
</evidence>
<reference evidence="2 3" key="1">
    <citation type="submission" date="2017-06" db="EMBL/GenBank/DDBJ databases">
        <title>Comparative genomic analysis of Ambrosia Fusariam Clade fungi.</title>
        <authorList>
            <person name="Stajich J.E."/>
            <person name="Carrillo J."/>
            <person name="Kijimoto T."/>
            <person name="Eskalen A."/>
            <person name="O'Donnell K."/>
            <person name="Kasson M."/>
        </authorList>
    </citation>
    <scope>NUCLEOTIDE SEQUENCE [LARGE SCALE GENOMIC DNA]</scope>
    <source>
        <strain evidence="2 3">NRRL62606</strain>
    </source>
</reference>
<feature type="chain" id="PRO_5019401030" evidence="1">
    <location>
        <begin position="22"/>
        <end position="108"/>
    </location>
</feature>
<dbReference type="Proteomes" id="UP000287972">
    <property type="component" value="Unassembled WGS sequence"/>
</dbReference>
<keyword evidence="3" id="KW-1185">Reference proteome</keyword>
<accession>A0A428SHU0</accession>
<dbReference type="EMBL" id="NKCL01000016">
    <property type="protein sequence ID" value="RSL89307.1"/>
    <property type="molecule type" value="Genomic_DNA"/>
</dbReference>
<name>A0A428SHU0_9HYPO</name>
<protein>
    <submittedName>
        <fullName evidence="2">Uncharacterized protein</fullName>
    </submittedName>
</protein>
<keyword evidence="1" id="KW-0732">Signal</keyword>
<dbReference type="SUPFAM" id="SSF53474">
    <property type="entry name" value="alpha/beta-Hydrolases"/>
    <property type="match status" value="1"/>
</dbReference>
<proteinExistence type="predicted"/>
<sequence length="108" mass="11816">MVFPSLRLGSFVWLLASYVAADSITVDPIAVDREQQVTFQGLERNGIEVFLNIRHGEDTGGENRFNPPRRHMPEPGSTILAQGYGPACPQQLGAPNIPIALSNVTSIW</sequence>
<feature type="signal peptide" evidence="1">
    <location>
        <begin position="1"/>
        <end position="21"/>
    </location>
</feature>
<gene>
    <name evidence="2" type="ORF">CEP51_001259</name>
</gene>
<dbReference type="Gene3D" id="3.40.50.1820">
    <property type="entry name" value="alpha/beta hydrolase"/>
    <property type="match status" value="1"/>
</dbReference>
<evidence type="ECO:0000313" key="2">
    <source>
        <dbReference type="EMBL" id="RSL89307.1"/>
    </source>
</evidence>
<evidence type="ECO:0000256" key="1">
    <source>
        <dbReference type="SAM" id="SignalP"/>
    </source>
</evidence>
<dbReference type="AlphaFoldDB" id="A0A428SHU0"/>
<organism evidence="2 3">
    <name type="scientific">Fusarium floridanum</name>
    <dbReference type="NCBI Taxonomy" id="1325733"/>
    <lineage>
        <taxon>Eukaryota</taxon>
        <taxon>Fungi</taxon>
        <taxon>Dikarya</taxon>
        <taxon>Ascomycota</taxon>
        <taxon>Pezizomycotina</taxon>
        <taxon>Sordariomycetes</taxon>
        <taxon>Hypocreomycetidae</taxon>
        <taxon>Hypocreales</taxon>
        <taxon>Nectriaceae</taxon>
        <taxon>Fusarium</taxon>
        <taxon>Fusarium solani species complex</taxon>
    </lineage>
</organism>
<comment type="caution">
    <text evidence="2">The sequence shown here is derived from an EMBL/GenBank/DDBJ whole genome shotgun (WGS) entry which is preliminary data.</text>
</comment>